<organism evidence="3 4">
    <name type="scientific">Kitasatospora phosalacinea</name>
    <dbReference type="NCBI Taxonomy" id="2065"/>
    <lineage>
        <taxon>Bacteria</taxon>
        <taxon>Bacillati</taxon>
        <taxon>Actinomycetota</taxon>
        <taxon>Actinomycetes</taxon>
        <taxon>Kitasatosporales</taxon>
        <taxon>Streptomycetaceae</taxon>
        <taxon>Kitasatospora</taxon>
    </lineage>
</organism>
<feature type="domain" description="Barstar (barnase inhibitor)" evidence="2">
    <location>
        <begin position="38"/>
        <end position="125"/>
    </location>
</feature>
<proteinExistence type="inferred from homology"/>
<accession>A0A9W6V2X2</accession>
<dbReference type="AlphaFoldDB" id="A0A9W6V2X2"/>
<evidence type="ECO:0000313" key="4">
    <source>
        <dbReference type="Proteomes" id="UP001165041"/>
    </source>
</evidence>
<evidence type="ECO:0000256" key="1">
    <source>
        <dbReference type="ARBA" id="ARBA00006845"/>
    </source>
</evidence>
<dbReference type="InterPro" id="IPR000468">
    <property type="entry name" value="Barstar"/>
</dbReference>
<dbReference type="EMBL" id="BSSA01000027">
    <property type="protein sequence ID" value="GLW73639.1"/>
    <property type="molecule type" value="Genomic_DNA"/>
</dbReference>
<dbReference type="Pfam" id="PF01337">
    <property type="entry name" value="Barstar"/>
    <property type="match status" value="1"/>
</dbReference>
<comment type="caution">
    <text evidence="3">The sequence shown here is derived from an EMBL/GenBank/DDBJ whole genome shotgun (WGS) entry which is preliminary data.</text>
</comment>
<gene>
    <name evidence="3" type="ORF">Kpho02_59380</name>
</gene>
<dbReference type="Gene3D" id="3.30.370.10">
    <property type="entry name" value="Barstar-like"/>
    <property type="match status" value="1"/>
</dbReference>
<dbReference type="SUPFAM" id="SSF52038">
    <property type="entry name" value="Barstar-related"/>
    <property type="match status" value="1"/>
</dbReference>
<evidence type="ECO:0000313" key="3">
    <source>
        <dbReference type="EMBL" id="GLW73639.1"/>
    </source>
</evidence>
<name>A0A9W6V2X2_9ACTN</name>
<protein>
    <recommendedName>
        <fullName evidence="2">Barstar (barnase inhibitor) domain-containing protein</fullName>
    </recommendedName>
</protein>
<evidence type="ECO:0000259" key="2">
    <source>
        <dbReference type="Pfam" id="PF01337"/>
    </source>
</evidence>
<reference evidence="3" key="1">
    <citation type="submission" date="2023-02" db="EMBL/GenBank/DDBJ databases">
        <title>Kitasatospora phosalacinea NBRC 14627.</title>
        <authorList>
            <person name="Ichikawa N."/>
            <person name="Sato H."/>
            <person name="Tonouchi N."/>
        </authorList>
    </citation>
    <scope>NUCLEOTIDE SEQUENCE</scope>
    <source>
        <strain evidence="3">NBRC 14627</strain>
    </source>
</reference>
<sequence>MQWRPISSVIPGMSAPPYLLPEAGRDEVRRRVEGQGFQVRCVDASSFESERDASLSVGRELDFPGYFRGGWDGFFDLLSAEFQEKPRRLIVGILNSDVLAGRDLRLFVNTSWYLQNATETIESEGGGEWQLEFFYWGSWRPEGE</sequence>
<comment type="similarity">
    <text evidence="1">Belongs to the barstar family.</text>
</comment>
<dbReference type="Proteomes" id="UP001165041">
    <property type="component" value="Unassembled WGS sequence"/>
</dbReference>
<dbReference type="InterPro" id="IPR035905">
    <property type="entry name" value="Barstar-like_sf"/>
</dbReference>